<dbReference type="Gene3D" id="3.40.50.1820">
    <property type="entry name" value="alpha/beta hydrolase"/>
    <property type="match status" value="1"/>
</dbReference>
<dbReference type="PANTHER" id="PTHR48081:SF8">
    <property type="entry name" value="ALPHA_BETA HYDROLASE FOLD-3 DOMAIN-CONTAINING PROTEIN-RELATED"/>
    <property type="match status" value="1"/>
</dbReference>
<comment type="similarity">
    <text evidence="1">Belongs to the 'GDXG' lipolytic enzyme family.</text>
</comment>
<protein>
    <submittedName>
        <fullName evidence="6">Putative alpha beta hydrolase fold-3 domain-containing protein</fullName>
    </submittedName>
</protein>
<keyword evidence="4" id="KW-0812">Transmembrane</keyword>
<keyword evidence="4" id="KW-1133">Transmembrane helix</keyword>
<dbReference type="InterPro" id="IPR050300">
    <property type="entry name" value="GDXG_lipolytic_enzyme"/>
</dbReference>
<dbReference type="EMBL" id="DF977459">
    <property type="protein sequence ID" value="GAP85766.1"/>
    <property type="molecule type" value="Genomic_DNA"/>
</dbReference>
<keyword evidence="2 6" id="KW-0378">Hydrolase</keyword>
<dbReference type="SUPFAM" id="SSF53474">
    <property type="entry name" value="alpha/beta-Hydrolases"/>
    <property type="match status" value="1"/>
</dbReference>
<gene>
    <name evidence="6" type="ORF">SAMD00023353_1400540</name>
</gene>
<feature type="active site" evidence="3">
    <location>
        <position position="211"/>
    </location>
</feature>
<dbReference type="STRING" id="77044.A0A1W2TCR6"/>
<dbReference type="PANTHER" id="PTHR48081">
    <property type="entry name" value="AB HYDROLASE SUPERFAMILY PROTEIN C4A8.06C"/>
    <property type="match status" value="1"/>
</dbReference>
<evidence type="ECO:0000259" key="5">
    <source>
        <dbReference type="Pfam" id="PF07859"/>
    </source>
</evidence>
<dbReference type="OMA" id="WHEPENT"/>
<evidence type="ECO:0000256" key="3">
    <source>
        <dbReference type="PROSITE-ProRule" id="PRU10038"/>
    </source>
</evidence>
<dbReference type="Proteomes" id="UP000054516">
    <property type="component" value="Unassembled WGS sequence"/>
</dbReference>
<dbReference type="InterPro" id="IPR013094">
    <property type="entry name" value="AB_hydrolase_3"/>
</dbReference>
<accession>A0A1W2TCR6</accession>
<evidence type="ECO:0000313" key="6">
    <source>
        <dbReference type="EMBL" id="GAP85766.1"/>
    </source>
</evidence>
<dbReference type="InterPro" id="IPR033140">
    <property type="entry name" value="Lipase_GDXG_put_SER_AS"/>
</dbReference>
<keyword evidence="7" id="KW-1185">Reference proteome</keyword>
<dbReference type="OrthoDB" id="66881at2759"/>
<dbReference type="InterPro" id="IPR029058">
    <property type="entry name" value="AB_hydrolase_fold"/>
</dbReference>
<evidence type="ECO:0000313" key="7">
    <source>
        <dbReference type="Proteomes" id="UP000054516"/>
    </source>
</evidence>
<evidence type="ECO:0000256" key="4">
    <source>
        <dbReference type="SAM" id="Phobius"/>
    </source>
</evidence>
<proteinExistence type="inferred from homology"/>
<feature type="transmembrane region" description="Helical" evidence="4">
    <location>
        <begin position="12"/>
        <end position="34"/>
    </location>
</feature>
<evidence type="ECO:0000256" key="1">
    <source>
        <dbReference type="ARBA" id="ARBA00010515"/>
    </source>
</evidence>
<reference evidence="6" key="1">
    <citation type="submission" date="2016-03" db="EMBL/GenBank/DDBJ databases">
        <title>Draft genome sequence of Rosellinia necatrix.</title>
        <authorList>
            <person name="Kanematsu S."/>
        </authorList>
    </citation>
    <scope>NUCLEOTIDE SEQUENCE [LARGE SCALE GENOMIC DNA]</scope>
    <source>
        <strain evidence="6">W97</strain>
    </source>
</reference>
<name>A0A1W2TCR6_ROSNE</name>
<feature type="domain" description="Alpha/beta hydrolase fold-3" evidence="5">
    <location>
        <begin position="132"/>
        <end position="329"/>
    </location>
</feature>
<dbReference type="GO" id="GO:0016787">
    <property type="term" value="F:hydrolase activity"/>
    <property type="evidence" value="ECO:0007669"/>
    <property type="project" value="UniProtKB-KW"/>
</dbReference>
<keyword evidence="4" id="KW-0472">Membrane</keyword>
<dbReference type="PROSITE" id="PS01174">
    <property type="entry name" value="LIPASE_GDXG_SER"/>
    <property type="match status" value="1"/>
</dbReference>
<evidence type="ECO:0000256" key="2">
    <source>
        <dbReference type="ARBA" id="ARBA00022801"/>
    </source>
</evidence>
<organism evidence="6">
    <name type="scientific">Rosellinia necatrix</name>
    <name type="common">White root-rot fungus</name>
    <dbReference type="NCBI Taxonomy" id="77044"/>
    <lineage>
        <taxon>Eukaryota</taxon>
        <taxon>Fungi</taxon>
        <taxon>Dikarya</taxon>
        <taxon>Ascomycota</taxon>
        <taxon>Pezizomycotina</taxon>
        <taxon>Sordariomycetes</taxon>
        <taxon>Xylariomycetidae</taxon>
        <taxon>Xylariales</taxon>
        <taxon>Xylariaceae</taxon>
        <taxon>Rosellinia</taxon>
    </lineage>
</organism>
<dbReference type="Pfam" id="PF07859">
    <property type="entry name" value="Abhydrolase_3"/>
    <property type="match status" value="1"/>
</dbReference>
<dbReference type="AlphaFoldDB" id="A0A1W2TCR6"/>
<sequence length="375" mass="41640">MPISWSRQPGAALYTVAFAIYTVALFPGLLLWYSIPLLRPDRHWTYRQSLARTVFMYVCHYIATVELKVAVSPKPGTEGRRFVLVEPGRRRELYQDVLLCDPSITPTNVGAVWSPRPISAPDEHPPGQRVFLHLHGGAYVLGSARDVDMDFCYSLLSQYSPGCAIFCPEYRLASLPGGRFPAALQDAVTAYDYLITQLKIPPGDIVISGDSAGAHLALALLRYVNAYQDILPEPGAILLWSPWPDMSIDVEAADERPATHVDHVAPRLIAWTYQQFLPDERLGVTRSNPYLSPSKAAIPTKVPMWVQWGGAEVLKEDIEKFIQVQSSAGDGGEERHLSVYEVPHAPHDIFALAPLLGWKSQAAKAVEEAIRFLDK</sequence>